<evidence type="ECO:0000256" key="1">
    <source>
        <dbReference type="ARBA" id="ARBA00022670"/>
    </source>
</evidence>
<protein>
    <recommendedName>
        <fullName evidence="4">Integrase catalytic domain-containing protein</fullName>
    </recommendedName>
</protein>
<dbReference type="InterPro" id="IPR039537">
    <property type="entry name" value="Retrotran_Ty1/copia-like"/>
</dbReference>
<dbReference type="GO" id="GO:0008233">
    <property type="term" value="F:peptidase activity"/>
    <property type="evidence" value="ECO:0007669"/>
    <property type="project" value="UniProtKB-KW"/>
</dbReference>
<feature type="region of interest" description="Disordered" evidence="2">
    <location>
        <begin position="301"/>
        <end position="340"/>
    </location>
</feature>
<dbReference type="GO" id="GO:0006508">
    <property type="term" value="P:proteolysis"/>
    <property type="evidence" value="ECO:0007669"/>
    <property type="project" value="UniProtKB-KW"/>
</dbReference>
<dbReference type="Pfam" id="PF00665">
    <property type="entry name" value="rve"/>
    <property type="match status" value="1"/>
</dbReference>
<dbReference type="InterPro" id="IPR001584">
    <property type="entry name" value="Integrase_cat-core"/>
</dbReference>
<dbReference type="InterPro" id="IPR036397">
    <property type="entry name" value="RNaseH_sf"/>
</dbReference>
<name>A0AAV6HT04_9ERIC</name>
<reference evidence="5 6" key="1">
    <citation type="submission" date="2020-08" db="EMBL/GenBank/DDBJ databases">
        <title>Plant Genome Project.</title>
        <authorList>
            <person name="Zhang R.-G."/>
        </authorList>
    </citation>
    <scope>NUCLEOTIDE SEQUENCE [LARGE SCALE GENOMIC DNA]</scope>
    <source>
        <strain evidence="5">WSP0</strain>
        <tissue evidence="5">Leaf</tissue>
    </source>
</reference>
<dbReference type="Pfam" id="PF14244">
    <property type="entry name" value="Retrotran_gag_3"/>
    <property type="match status" value="1"/>
</dbReference>
<comment type="caution">
    <text evidence="5">The sequence shown here is derived from an EMBL/GenBank/DDBJ whole genome shotgun (WGS) entry which is preliminary data.</text>
</comment>
<gene>
    <name evidence="5" type="ORF">RHGRI_037606</name>
</gene>
<dbReference type="AlphaFoldDB" id="A0AAV6HT04"/>
<keyword evidence="1" id="KW-0645">Protease</keyword>
<dbReference type="InterPro" id="IPR029472">
    <property type="entry name" value="Copia-like_N"/>
</dbReference>
<organism evidence="5 6">
    <name type="scientific">Rhododendron griersonianum</name>
    <dbReference type="NCBI Taxonomy" id="479676"/>
    <lineage>
        <taxon>Eukaryota</taxon>
        <taxon>Viridiplantae</taxon>
        <taxon>Streptophyta</taxon>
        <taxon>Embryophyta</taxon>
        <taxon>Tracheophyta</taxon>
        <taxon>Spermatophyta</taxon>
        <taxon>Magnoliopsida</taxon>
        <taxon>eudicotyledons</taxon>
        <taxon>Gunneridae</taxon>
        <taxon>Pentapetalae</taxon>
        <taxon>asterids</taxon>
        <taxon>Ericales</taxon>
        <taxon>Ericaceae</taxon>
        <taxon>Ericoideae</taxon>
        <taxon>Rhodoreae</taxon>
        <taxon>Rhododendron</taxon>
    </lineage>
</organism>
<keyword evidence="6" id="KW-1185">Reference proteome</keyword>
<feature type="transmembrane region" description="Helical" evidence="3">
    <location>
        <begin position="947"/>
        <end position="972"/>
    </location>
</feature>
<evidence type="ECO:0000256" key="3">
    <source>
        <dbReference type="SAM" id="Phobius"/>
    </source>
</evidence>
<dbReference type="PROSITE" id="PS50994">
    <property type="entry name" value="INTEGRASE"/>
    <property type="match status" value="1"/>
</dbReference>
<accession>A0AAV6HT04</accession>
<evidence type="ECO:0000256" key="2">
    <source>
        <dbReference type="SAM" id="MobiDB-lite"/>
    </source>
</evidence>
<dbReference type="Gene3D" id="3.30.420.10">
    <property type="entry name" value="Ribonuclease H-like superfamily/Ribonuclease H"/>
    <property type="match status" value="1"/>
</dbReference>
<dbReference type="GO" id="GO:0015074">
    <property type="term" value="P:DNA integration"/>
    <property type="evidence" value="ECO:0007669"/>
    <property type="project" value="InterPro"/>
</dbReference>
<dbReference type="InterPro" id="IPR054722">
    <property type="entry name" value="PolX-like_BBD"/>
</dbReference>
<evidence type="ECO:0000313" key="5">
    <source>
        <dbReference type="EMBL" id="KAG5516928.1"/>
    </source>
</evidence>
<dbReference type="InterPro" id="IPR012337">
    <property type="entry name" value="RNaseH-like_sf"/>
</dbReference>
<dbReference type="Pfam" id="PF22936">
    <property type="entry name" value="Pol_BBD"/>
    <property type="match status" value="1"/>
</dbReference>
<feature type="transmembrane region" description="Helical" evidence="3">
    <location>
        <begin position="984"/>
        <end position="1007"/>
    </location>
</feature>
<dbReference type="InterPro" id="IPR025724">
    <property type="entry name" value="GAG-pre-integrase_dom"/>
</dbReference>
<dbReference type="Pfam" id="PF13976">
    <property type="entry name" value="gag_pre-integrs"/>
    <property type="match status" value="1"/>
</dbReference>
<dbReference type="Proteomes" id="UP000823749">
    <property type="component" value="Chromosome 13"/>
</dbReference>
<proteinExistence type="predicted"/>
<dbReference type="InterPro" id="IPR057670">
    <property type="entry name" value="SH3_retrovirus"/>
</dbReference>
<evidence type="ECO:0000313" key="6">
    <source>
        <dbReference type="Proteomes" id="UP000823749"/>
    </source>
</evidence>
<evidence type="ECO:0000259" key="4">
    <source>
        <dbReference type="PROSITE" id="PS50994"/>
    </source>
</evidence>
<dbReference type="Pfam" id="PF25597">
    <property type="entry name" value="SH3_retrovirus"/>
    <property type="match status" value="1"/>
</dbReference>
<keyword evidence="3" id="KW-0812">Transmembrane</keyword>
<feature type="domain" description="Integrase catalytic" evidence="4">
    <location>
        <begin position="571"/>
        <end position="735"/>
    </location>
</feature>
<dbReference type="GO" id="GO:0003676">
    <property type="term" value="F:nucleic acid binding"/>
    <property type="evidence" value="ECO:0007669"/>
    <property type="project" value="InterPro"/>
</dbReference>
<keyword evidence="1" id="KW-0378">Hydrolase</keyword>
<keyword evidence="3" id="KW-1133">Transmembrane helix</keyword>
<dbReference type="EMBL" id="JACTNZ010000013">
    <property type="protein sequence ID" value="KAG5516928.1"/>
    <property type="molecule type" value="Genomic_DNA"/>
</dbReference>
<dbReference type="PANTHER" id="PTHR42648">
    <property type="entry name" value="TRANSPOSASE, PUTATIVE-RELATED"/>
    <property type="match status" value="1"/>
</dbReference>
<sequence length="1041" mass="117357">MGDNSKDRLDPSSRYYFHQSDTSATKLCSQLLDGGNWATWSRSVEISLSVKNKLGFVTGKFKKPSKSTNPDEFDLWERANHMLISWFSHSVSQDLVPSVLFAPTAQHVWEDFQARFAQGNLPRIFQIQSSISSHVQGAMSIANYYTKLRGFWDELDSYRPFSTCNCCQCGEGSKRNAHHNEDRLMQFLMGLNATYNPIRGQILLLKPVPDIRETYNMVTQDEKQREIGNNSLAENFSIAAAMRFHKGFNPNNKFSGNSSFSSSTSNTEGLFCRYCKKDTHTIESCYKLHGFPVGHPQYDPNFKPKYDPNFKPPRNRPGQQNQQYGARSNPTAAHAVSPNGATLPLSGLSAEQYQQLTTAMANAPQFSKGNNDVFANVAGLCTHPSVNTISSNCWILDSGATDHIASDSSLFVHFHPPHTPCVNLPTGSTVPINSTGTLLFNKDIILKDVLHVPSFRLNLLSASKITQSLNCCVILFPDFCVLQDLATGKMIGWGKQSGGLYYMSPDRTLPTACHSTHPNATWHHRLGHPSHDCLRLISKSNSSKTVPFENFCNVCPLAKQTRLPFPLSSISSTLPFQLIHCDIWGPHRHQTYSGARYFLTIVDDFTRCTWLFLMSHKSDASSLLKSFFTFVHNQFNAHIKIFRSDNGSEFLSLQSFFITKGIEFQTSCVSTPQQNGVVERKHGHILRVARALLFQSNMPIRFWGECVTTAVYLINRLPTRLLSNITPFERLYGHPPTYDHLRVFKSLCYATIVKPVSKFAPRARRCVFLGYPTGQKGYKLLDLDSHKFLVSRDVRFMSISFPIKGHLLLIFTPFLHLHPTSTTPHLYPILLPHLPTIYQPITQPIHLPQLLLPTPPIRQPIPQPISLPTFHHQSLNRVYQTHYLPLLLPHYLMCLVTQPDLAADLRGMPTIKCPLPILLPHNHQFRRHVQPEVQGTLFLTLSHIHVFLLPIILSLLLFLVSVSPLTMIRQFLTRNGGMLCKLNLMPLLAIILGLLFLYLLVISPLAANGYTRSSTIQTGLLNVIRPASLLKVTLKLKELII</sequence>
<dbReference type="PANTHER" id="PTHR42648:SF31">
    <property type="entry name" value="RNA-DIRECTED DNA POLYMERASE"/>
    <property type="match status" value="1"/>
</dbReference>
<keyword evidence="3" id="KW-0472">Membrane</keyword>
<dbReference type="SUPFAM" id="SSF53098">
    <property type="entry name" value="Ribonuclease H-like"/>
    <property type="match status" value="1"/>
</dbReference>